<feature type="region of interest" description="Disordered" evidence="2">
    <location>
        <begin position="123"/>
        <end position="146"/>
    </location>
</feature>
<sequence>MVKTRRIILEVRIAYEMQRLKLKYFGDHSLEMAIPAPIPPTYQGLSGEEAAEAEEDFYYKWLYNNIVREKLDATADSHSDTEGMKSTVEWKESLLDEVTKEETELKLVLKGLDMIRKKRVDSKSNKALPASGTTGSGEVAEDKKRRIKPSGELGMKVAEGRSAAVDDLKEVDERARIARLIKGIWLDIEEERSELKKANVELEKELVRSRTDIWKEIRQLKASHAVADNYVDEEDEEEAETMGIMDGLDGVSCQTVFDNQRDDVELPGDSSRSREDDVLMCNQEFTEQFDKIKEANKSREDQYVKAHFRLEELTQAVFALALQVEEKDSEIKKGLKELAESFGFNDEVTGMEDVNSVHISYTSDSEEEVLMWEDVTPLLSNTTSDSQEKFFPAVPKHNLLGAAMSHHPSTYTIMDGERLDDSNHHLKRENFGEPGSRRWLYNNVTMEGFGATSDLYSDVEESVNVKSEGEDEVVLVQFPDFLGPRSKVIKNESLLDTIAREGVELEIVMKDHDINRNKRANSRSKKVQKSLAKRPMTGVGASKKRGVDGEDRPVLSRDSEMAMEDVPIGTTSSKLALKFLKKKAGKGGSASGTTVCGEVEGNVKKRRVDPPAKVIGVKVVENRAAKEDDLRAMEYRLRLAALKGVEELKTPLSWG</sequence>
<dbReference type="AlphaFoldDB" id="A0A7J7LHB5"/>
<accession>A0A7J7LHB5</accession>
<evidence type="ECO:0000313" key="4">
    <source>
        <dbReference type="Proteomes" id="UP000541444"/>
    </source>
</evidence>
<feature type="coiled-coil region" evidence="1">
    <location>
        <begin position="185"/>
        <end position="212"/>
    </location>
</feature>
<dbReference type="EMBL" id="JACGCM010002284">
    <property type="protein sequence ID" value="KAF6141972.1"/>
    <property type="molecule type" value="Genomic_DNA"/>
</dbReference>
<evidence type="ECO:0000313" key="3">
    <source>
        <dbReference type="EMBL" id="KAF6141972.1"/>
    </source>
</evidence>
<feature type="compositionally biased region" description="Basic residues" evidence="2">
    <location>
        <begin position="517"/>
        <end position="532"/>
    </location>
</feature>
<name>A0A7J7LHB5_9MAGN</name>
<organism evidence="3 4">
    <name type="scientific">Kingdonia uniflora</name>
    <dbReference type="NCBI Taxonomy" id="39325"/>
    <lineage>
        <taxon>Eukaryota</taxon>
        <taxon>Viridiplantae</taxon>
        <taxon>Streptophyta</taxon>
        <taxon>Embryophyta</taxon>
        <taxon>Tracheophyta</taxon>
        <taxon>Spermatophyta</taxon>
        <taxon>Magnoliopsida</taxon>
        <taxon>Ranunculales</taxon>
        <taxon>Circaeasteraceae</taxon>
        <taxon>Kingdonia</taxon>
    </lineage>
</organism>
<protein>
    <submittedName>
        <fullName evidence="3">Uncharacterized protein</fullName>
    </submittedName>
</protein>
<keyword evidence="1" id="KW-0175">Coiled coil</keyword>
<comment type="caution">
    <text evidence="3">The sequence shown here is derived from an EMBL/GenBank/DDBJ whole genome shotgun (WGS) entry which is preliminary data.</text>
</comment>
<evidence type="ECO:0000256" key="1">
    <source>
        <dbReference type="SAM" id="Coils"/>
    </source>
</evidence>
<reference evidence="3 4" key="1">
    <citation type="journal article" date="2020" name="IScience">
        <title>Genome Sequencing of the Endangered Kingdonia uniflora (Circaeasteraceae, Ranunculales) Reveals Potential Mechanisms of Evolutionary Specialization.</title>
        <authorList>
            <person name="Sun Y."/>
            <person name="Deng T."/>
            <person name="Zhang A."/>
            <person name="Moore M.J."/>
            <person name="Landis J.B."/>
            <person name="Lin N."/>
            <person name="Zhang H."/>
            <person name="Zhang X."/>
            <person name="Huang J."/>
            <person name="Zhang X."/>
            <person name="Sun H."/>
            <person name="Wang H."/>
        </authorList>
    </citation>
    <scope>NUCLEOTIDE SEQUENCE [LARGE SCALE GENOMIC DNA]</scope>
    <source>
        <strain evidence="3">TB1705</strain>
        <tissue evidence="3">Leaf</tissue>
    </source>
</reference>
<dbReference type="Proteomes" id="UP000541444">
    <property type="component" value="Unassembled WGS sequence"/>
</dbReference>
<gene>
    <name evidence="3" type="ORF">GIB67_037940</name>
</gene>
<proteinExistence type="predicted"/>
<evidence type="ECO:0000256" key="2">
    <source>
        <dbReference type="SAM" id="MobiDB-lite"/>
    </source>
</evidence>
<keyword evidence="4" id="KW-1185">Reference proteome</keyword>
<feature type="region of interest" description="Disordered" evidence="2">
    <location>
        <begin position="517"/>
        <end position="553"/>
    </location>
</feature>